<keyword evidence="2" id="KW-0732">Signal</keyword>
<evidence type="ECO:0000313" key="4">
    <source>
        <dbReference type="WBParaSite" id="Gr19_v10_g2104.t2"/>
    </source>
</evidence>
<accession>A0A914HK97</accession>
<evidence type="ECO:0000256" key="1">
    <source>
        <dbReference type="SAM" id="MobiDB-lite"/>
    </source>
</evidence>
<organism evidence="3 4">
    <name type="scientific">Globodera rostochiensis</name>
    <name type="common">Golden nematode worm</name>
    <name type="synonym">Heterodera rostochiensis</name>
    <dbReference type="NCBI Taxonomy" id="31243"/>
    <lineage>
        <taxon>Eukaryota</taxon>
        <taxon>Metazoa</taxon>
        <taxon>Ecdysozoa</taxon>
        <taxon>Nematoda</taxon>
        <taxon>Chromadorea</taxon>
        <taxon>Rhabditida</taxon>
        <taxon>Tylenchina</taxon>
        <taxon>Tylenchomorpha</taxon>
        <taxon>Tylenchoidea</taxon>
        <taxon>Heteroderidae</taxon>
        <taxon>Heteroderinae</taxon>
        <taxon>Globodera</taxon>
    </lineage>
</organism>
<feature type="compositionally biased region" description="Low complexity" evidence="1">
    <location>
        <begin position="85"/>
        <end position="97"/>
    </location>
</feature>
<keyword evidence="3" id="KW-1185">Reference proteome</keyword>
<reference evidence="4" key="1">
    <citation type="submission" date="2022-11" db="UniProtKB">
        <authorList>
            <consortium name="WormBaseParasite"/>
        </authorList>
    </citation>
    <scope>IDENTIFICATION</scope>
</reference>
<evidence type="ECO:0000256" key="2">
    <source>
        <dbReference type="SAM" id="SignalP"/>
    </source>
</evidence>
<proteinExistence type="predicted"/>
<feature type="compositionally biased region" description="Acidic residues" evidence="1">
    <location>
        <begin position="111"/>
        <end position="145"/>
    </location>
</feature>
<feature type="compositionally biased region" description="Basic and acidic residues" evidence="1">
    <location>
        <begin position="55"/>
        <end position="66"/>
    </location>
</feature>
<feature type="compositionally biased region" description="Basic and acidic residues" evidence="1">
    <location>
        <begin position="154"/>
        <end position="164"/>
    </location>
</feature>
<dbReference type="WBParaSite" id="Gr19_v10_g2104.t2">
    <property type="protein sequence ID" value="Gr19_v10_g2104.t2"/>
    <property type="gene ID" value="Gr19_v10_g2104"/>
</dbReference>
<sequence length="164" mass="17308">MRVILFLAVVCLVLAALLETANSKPADKKAKKEAASTPAKEKASPKAATPAKGKAAKDTKSPTKKDSKPKKATPKTIKAAEPKPESSVPGPSSAPVVAERDVGEASVNDFDTVDDFGAEDNEFDEDNDLAEEEEPLNDDAFDGTADDFSGMGLDQDKPKSNMDE</sequence>
<feature type="signal peptide" evidence="2">
    <location>
        <begin position="1"/>
        <end position="23"/>
    </location>
</feature>
<protein>
    <submittedName>
        <fullName evidence="4">1106 effector family protein variant</fullName>
    </submittedName>
</protein>
<name>A0A914HK97_GLORO</name>
<feature type="region of interest" description="Disordered" evidence="1">
    <location>
        <begin position="22"/>
        <end position="164"/>
    </location>
</feature>
<dbReference type="AlphaFoldDB" id="A0A914HK97"/>
<evidence type="ECO:0000313" key="3">
    <source>
        <dbReference type="Proteomes" id="UP000887572"/>
    </source>
</evidence>
<feature type="chain" id="PRO_5037597999" evidence="2">
    <location>
        <begin position="24"/>
        <end position="164"/>
    </location>
</feature>
<dbReference type="Proteomes" id="UP000887572">
    <property type="component" value="Unplaced"/>
</dbReference>
<feature type="compositionally biased region" description="Basic and acidic residues" evidence="1">
    <location>
        <begin position="25"/>
        <end position="44"/>
    </location>
</feature>